<feature type="transmembrane region" description="Helical" evidence="1">
    <location>
        <begin position="135"/>
        <end position="158"/>
    </location>
</feature>
<feature type="transmembrane region" description="Helical" evidence="1">
    <location>
        <begin position="215"/>
        <end position="238"/>
    </location>
</feature>
<dbReference type="PANTHER" id="PTHR40465">
    <property type="entry name" value="CHROMOSOME 1, WHOLE GENOME SHOTGUN SEQUENCE"/>
    <property type="match status" value="1"/>
</dbReference>
<evidence type="ECO:0000313" key="3">
    <source>
        <dbReference type="Proteomes" id="UP001556367"/>
    </source>
</evidence>
<keyword evidence="1" id="KW-0472">Membrane</keyword>
<evidence type="ECO:0000256" key="1">
    <source>
        <dbReference type="SAM" id="Phobius"/>
    </source>
</evidence>
<accession>A0ABR3J4N8</accession>
<dbReference type="EMBL" id="JASNQZ010000012">
    <property type="protein sequence ID" value="KAL0950381.1"/>
    <property type="molecule type" value="Genomic_DNA"/>
</dbReference>
<keyword evidence="1" id="KW-1133">Transmembrane helix</keyword>
<keyword evidence="3" id="KW-1185">Reference proteome</keyword>
<gene>
    <name evidence="2" type="ORF">HGRIS_010343</name>
</gene>
<keyword evidence="1" id="KW-0812">Transmembrane</keyword>
<dbReference type="Proteomes" id="UP001556367">
    <property type="component" value="Unassembled WGS sequence"/>
</dbReference>
<feature type="transmembrane region" description="Helical" evidence="1">
    <location>
        <begin position="170"/>
        <end position="194"/>
    </location>
</feature>
<proteinExistence type="predicted"/>
<sequence>MIVSGPLASIATMEVGTTISTFLFGVSTLQAYTYCLRFPHDRWQIKTLSGKPPHFRKGGISEITPELCRTLELTHVILILHYFFTLSILQYDDLDHLAHKAPASLALACLVDAFISLVVQSFFINRVRKISGQWFLANLCWFLSGLHFVARIAISVFGLQLIERDFLVRWRWLVVSTSTIAATTDILVAVALTYDLVKKKRSVSTSSSSNRTMQILDHLIVSALMAWIAIFVCLARVFTNSFFAALNSRRGAHGSRVPTALQSIVFAKSGDLRGSQSHVVTFHITPSASMSGSEGTAGVSDSLHSGARDASWLTRSRSSSLSSYISSEAHRRFENAVV</sequence>
<organism evidence="2 3">
    <name type="scientific">Hohenbuehelia grisea</name>
    <dbReference type="NCBI Taxonomy" id="104357"/>
    <lineage>
        <taxon>Eukaryota</taxon>
        <taxon>Fungi</taxon>
        <taxon>Dikarya</taxon>
        <taxon>Basidiomycota</taxon>
        <taxon>Agaricomycotina</taxon>
        <taxon>Agaricomycetes</taxon>
        <taxon>Agaricomycetidae</taxon>
        <taxon>Agaricales</taxon>
        <taxon>Pleurotineae</taxon>
        <taxon>Pleurotaceae</taxon>
        <taxon>Hohenbuehelia</taxon>
    </lineage>
</organism>
<reference evidence="3" key="1">
    <citation type="submission" date="2024-06" db="EMBL/GenBank/DDBJ databases">
        <title>Multi-omics analyses provide insights into the biosynthesis of the anticancer antibiotic pleurotin in Hohenbuehelia grisea.</title>
        <authorList>
            <person name="Weaver J.A."/>
            <person name="Alberti F."/>
        </authorList>
    </citation>
    <scope>NUCLEOTIDE SEQUENCE [LARGE SCALE GENOMIC DNA]</scope>
    <source>
        <strain evidence="3">T-177</strain>
    </source>
</reference>
<name>A0ABR3J4N8_9AGAR</name>
<feature type="transmembrane region" description="Helical" evidence="1">
    <location>
        <begin position="73"/>
        <end position="91"/>
    </location>
</feature>
<feature type="transmembrane region" description="Helical" evidence="1">
    <location>
        <begin position="103"/>
        <end position="123"/>
    </location>
</feature>
<dbReference type="PANTHER" id="PTHR40465:SF1">
    <property type="entry name" value="DUF6534 DOMAIN-CONTAINING PROTEIN"/>
    <property type="match status" value="1"/>
</dbReference>
<evidence type="ECO:0000313" key="2">
    <source>
        <dbReference type="EMBL" id="KAL0950381.1"/>
    </source>
</evidence>
<comment type="caution">
    <text evidence="2">The sequence shown here is derived from an EMBL/GenBank/DDBJ whole genome shotgun (WGS) entry which is preliminary data.</text>
</comment>
<protein>
    <submittedName>
        <fullName evidence="2">Uncharacterized protein</fullName>
    </submittedName>
</protein>